<evidence type="ECO:0000256" key="4">
    <source>
        <dbReference type="ARBA" id="ARBA00023136"/>
    </source>
</evidence>
<dbReference type="GO" id="GO:0016020">
    <property type="term" value="C:membrane"/>
    <property type="evidence" value="ECO:0007669"/>
    <property type="project" value="UniProtKB-SubCell"/>
</dbReference>
<proteinExistence type="inferred from homology"/>
<evidence type="ECO:0000256" key="1">
    <source>
        <dbReference type="ARBA" id="ARBA00004141"/>
    </source>
</evidence>
<evidence type="ECO:0000256" key="6">
    <source>
        <dbReference type="SAM" id="MobiDB-lite"/>
    </source>
</evidence>
<feature type="transmembrane region" description="Helical" evidence="7">
    <location>
        <begin position="34"/>
        <end position="56"/>
    </location>
</feature>
<evidence type="ECO:0000256" key="3">
    <source>
        <dbReference type="ARBA" id="ARBA00022989"/>
    </source>
</evidence>
<dbReference type="InterPro" id="IPR052337">
    <property type="entry name" value="SAT4-like"/>
</dbReference>
<feature type="transmembrane region" description="Helical" evidence="7">
    <location>
        <begin position="136"/>
        <end position="161"/>
    </location>
</feature>
<dbReference type="Proteomes" id="UP000234275">
    <property type="component" value="Unassembled WGS sequence"/>
</dbReference>
<organism evidence="9 10">
    <name type="scientific">Aspergillus steynii IBT 23096</name>
    <dbReference type="NCBI Taxonomy" id="1392250"/>
    <lineage>
        <taxon>Eukaryota</taxon>
        <taxon>Fungi</taxon>
        <taxon>Dikarya</taxon>
        <taxon>Ascomycota</taxon>
        <taxon>Pezizomycotina</taxon>
        <taxon>Eurotiomycetes</taxon>
        <taxon>Eurotiomycetidae</taxon>
        <taxon>Eurotiales</taxon>
        <taxon>Aspergillaceae</taxon>
        <taxon>Aspergillus</taxon>
        <taxon>Aspergillus subgen. Circumdati</taxon>
    </lineage>
</organism>
<evidence type="ECO:0000259" key="8">
    <source>
        <dbReference type="Pfam" id="PF20684"/>
    </source>
</evidence>
<dbReference type="EMBL" id="MSFO01000002">
    <property type="protein sequence ID" value="PLB52309.1"/>
    <property type="molecule type" value="Genomic_DNA"/>
</dbReference>
<evidence type="ECO:0000256" key="5">
    <source>
        <dbReference type="ARBA" id="ARBA00038359"/>
    </source>
</evidence>
<feature type="domain" description="Rhodopsin" evidence="8">
    <location>
        <begin position="77"/>
        <end position="301"/>
    </location>
</feature>
<dbReference type="PANTHER" id="PTHR33048:SF47">
    <property type="entry name" value="INTEGRAL MEMBRANE PROTEIN-RELATED"/>
    <property type="match status" value="1"/>
</dbReference>
<evidence type="ECO:0000313" key="9">
    <source>
        <dbReference type="EMBL" id="PLB52309.1"/>
    </source>
</evidence>
<dbReference type="AlphaFoldDB" id="A0A2I2GHF7"/>
<keyword evidence="2 7" id="KW-0812">Transmembrane</keyword>
<feature type="transmembrane region" description="Helical" evidence="7">
    <location>
        <begin position="97"/>
        <end position="124"/>
    </location>
</feature>
<sequence>MDPSIPLEKLLQMPAATPPPGVTPNLVDPPNEEAAAKGIILSFWIFCSLILFIRIYTKLVLIRKFDLSDYFAPYWLFADLAAGVDQWNMRLKEFSQVILYFHAGGVLYGCCIFFIKVAILLQFIEIFVPIRRTGTFYWTCVITIIVNFVFYFVAFWLEIFSCTPVEKYHKPWVKGTCMDYKMLNVAASSVNAISDIIILILPQMRIWKLQMPLSRRIAVSAVFLVGVMYERPSFYASSETKMLTYRFPRAVTAAVVRLAYTVILATTDNISYFAYLSGIWTTPELSMGIVVACLPTVPKFVKSLDPNHRLSRIGSSIQDIFSIGSRSHSRSRSHNYSSDRTEGNNAPYTTIKGGKDAWSDSLPLVSTSSGGTLKQPAVGSETV</sequence>
<accession>A0A2I2GHF7</accession>
<keyword evidence="10" id="KW-1185">Reference proteome</keyword>
<feature type="transmembrane region" description="Helical" evidence="7">
    <location>
        <begin position="182"/>
        <end position="201"/>
    </location>
</feature>
<reference evidence="9 10" key="1">
    <citation type="submission" date="2016-12" db="EMBL/GenBank/DDBJ databases">
        <title>The genomes of Aspergillus section Nigri reveals drivers in fungal speciation.</title>
        <authorList>
            <consortium name="DOE Joint Genome Institute"/>
            <person name="Vesth T.C."/>
            <person name="Nybo J."/>
            <person name="Theobald S."/>
            <person name="Brandl J."/>
            <person name="Frisvad J.C."/>
            <person name="Nielsen K.F."/>
            <person name="Lyhne E.K."/>
            <person name="Kogle M.E."/>
            <person name="Kuo A."/>
            <person name="Riley R."/>
            <person name="Clum A."/>
            <person name="Nolan M."/>
            <person name="Lipzen A."/>
            <person name="Salamov A."/>
            <person name="Henrissat B."/>
            <person name="Wiebenga A."/>
            <person name="De Vries R.P."/>
            <person name="Grigoriev I.V."/>
            <person name="Mortensen U.H."/>
            <person name="Andersen M.R."/>
            <person name="Baker S.E."/>
        </authorList>
    </citation>
    <scope>NUCLEOTIDE SEQUENCE [LARGE SCALE GENOMIC DNA]</scope>
    <source>
        <strain evidence="9 10">IBT 23096</strain>
    </source>
</reference>
<evidence type="ECO:0000256" key="7">
    <source>
        <dbReference type="SAM" id="Phobius"/>
    </source>
</evidence>
<comment type="subcellular location">
    <subcellularLocation>
        <location evidence="1">Membrane</location>
        <topology evidence="1">Multi-pass membrane protein</topology>
    </subcellularLocation>
</comment>
<keyword evidence="4 7" id="KW-0472">Membrane</keyword>
<gene>
    <name evidence="9" type="ORF">P170DRAFT_423194</name>
</gene>
<name>A0A2I2GHF7_9EURO</name>
<evidence type="ECO:0000313" key="10">
    <source>
        <dbReference type="Proteomes" id="UP000234275"/>
    </source>
</evidence>
<comment type="similarity">
    <text evidence="5">Belongs to the SAT4 family.</text>
</comment>
<evidence type="ECO:0000256" key="2">
    <source>
        <dbReference type="ARBA" id="ARBA00022692"/>
    </source>
</evidence>
<dbReference type="OrthoDB" id="4682787at2759"/>
<dbReference type="InterPro" id="IPR049326">
    <property type="entry name" value="Rhodopsin_dom_fungi"/>
</dbReference>
<comment type="caution">
    <text evidence="9">The sequence shown here is derived from an EMBL/GenBank/DDBJ whole genome shotgun (WGS) entry which is preliminary data.</text>
</comment>
<dbReference type="GeneID" id="36555186"/>
<dbReference type="PANTHER" id="PTHR33048">
    <property type="entry name" value="PTH11-LIKE INTEGRAL MEMBRANE PROTEIN (AFU_ORTHOLOGUE AFUA_5G11245)"/>
    <property type="match status" value="1"/>
</dbReference>
<protein>
    <recommendedName>
        <fullName evidence="8">Rhodopsin domain-containing protein</fullName>
    </recommendedName>
</protein>
<keyword evidence="3 7" id="KW-1133">Transmembrane helix</keyword>
<dbReference type="STRING" id="1392250.A0A2I2GHF7"/>
<feature type="region of interest" description="Disordered" evidence="6">
    <location>
        <begin position="324"/>
        <end position="383"/>
    </location>
</feature>
<dbReference type="RefSeq" id="XP_024707611.1">
    <property type="nucleotide sequence ID" value="XM_024847487.1"/>
</dbReference>
<dbReference type="VEuPathDB" id="FungiDB:P170DRAFT_423194"/>
<dbReference type="Pfam" id="PF20684">
    <property type="entry name" value="Fung_rhodopsin"/>
    <property type="match status" value="1"/>
</dbReference>